<reference evidence="2 3" key="1">
    <citation type="submission" date="2016-02" db="EMBL/GenBank/DDBJ databases">
        <title>Genome analysis of coral dinoflagellate symbionts highlights evolutionary adaptations to a symbiotic lifestyle.</title>
        <authorList>
            <person name="Aranda M."/>
            <person name="Li Y."/>
            <person name="Liew Y.J."/>
            <person name="Baumgarten S."/>
            <person name="Simakov O."/>
            <person name="Wilson M."/>
            <person name="Piel J."/>
            <person name="Ashoor H."/>
            <person name="Bougouffa S."/>
            <person name="Bajic V.B."/>
            <person name="Ryu T."/>
            <person name="Ravasi T."/>
            <person name="Bayer T."/>
            <person name="Micklem G."/>
            <person name="Kim H."/>
            <person name="Bhak J."/>
            <person name="Lajeunesse T.C."/>
            <person name="Voolstra C.R."/>
        </authorList>
    </citation>
    <scope>NUCLEOTIDE SEQUENCE [LARGE SCALE GENOMIC DNA]</scope>
    <source>
        <strain evidence="2 3">CCMP2467</strain>
    </source>
</reference>
<dbReference type="OrthoDB" id="428583at2759"/>
<evidence type="ECO:0000313" key="2">
    <source>
        <dbReference type="EMBL" id="OLP96779.1"/>
    </source>
</evidence>
<dbReference type="Proteomes" id="UP000186817">
    <property type="component" value="Unassembled WGS sequence"/>
</dbReference>
<feature type="region of interest" description="Disordered" evidence="1">
    <location>
        <begin position="56"/>
        <end position="79"/>
    </location>
</feature>
<dbReference type="EMBL" id="LSRX01000456">
    <property type="protein sequence ID" value="OLP96779.1"/>
    <property type="molecule type" value="Genomic_DNA"/>
</dbReference>
<sequence>MTERLLPIASTGHITCNAITQRALERVIARDVALMAEQAARDPAEVRKQKELVPPWMKDGEPEVPTPRPAARTPQPPAPPANSLWVQHLLERRAAQEAALGPKVDYPKPLMKLRGRTPLTPGADQSQEWSREARDVEQKALVRLLHGLKDRLRHETERTKCVEARLANHSSRQRSATPLHFPASVASKRFDQLGANSKAMSMARAKSCGWYPSQAAGFVPADLASRPPRVPPKRTDRLLAYPYAIADIAGVASTAAGAPRKRLAASACPSSSFVSADVLSHVTCCPCSLRFAFRLCSHGRAFDGPGGATRTVRGDARGTARSACSAKPLLGDRIRPNCSGAVRGAGCNGPRVRGHLGRSISGSDFGLPCFRDIATAWSSAAEAYLCFFAARGHGFLHVLPT</sequence>
<name>A0A1Q9DNQ0_SYMMI</name>
<keyword evidence="3" id="KW-1185">Reference proteome</keyword>
<proteinExistence type="predicted"/>
<evidence type="ECO:0000313" key="3">
    <source>
        <dbReference type="Proteomes" id="UP000186817"/>
    </source>
</evidence>
<evidence type="ECO:0000256" key="1">
    <source>
        <dbReference type="SAM" id="MobiDB-lite"/>
    </source>
</evidence>
<feature type="compositionally biased region" description="Pro residues" evidence="1">
    <location>
        <begin position="64"/>
        <end position="79"/>
    </location>
</feature>
<accession>A0A1Q9DNQ0</accession>
<feature type="region of interest" description="Disordered" evidence="1">
    <location>
        <begin position="109"/>
        <end position="131"/>
    </location>
</feature>
<comment type="caution">
    <text evidence="2">The sequence shown here is derived from an EMBL/GenBank/DDBJ whole genome shotgun (WGS) entry which is preliminary data.</text>
</comment>
<dbReference type="AlphaFoldDB" id="A0A1Q9DNQ0"/>
<protein>
    <submittedName>
        <fullName evidence="2">Uncharacterized protein</fullName>
    </submittedName>
</protein>
<organism evidence="2 3">
    <name type="scientific">Symbiodinium microadriaticum</name>
    <name type="common">Dinoflagellate</name>
    <name type="synonym">Zooxanthella microadriatica</name>
    <dbReference type="NCBI Taxonomy" id="2951"/>
    <lineage>
        <taxon>Eukaryota</taxon>
        <taxon>Sar</taxon>
        <taxon>Alveolata</taxon>
        <taxon>Dinophyceae</taxon>
        <taxon>Suessiales</taxon>
        <taxon>Symbiodiniaceae</taxon>
        <taxon>Symbiodinium</taxon>
    </lineage>
</organism>
<gene>
    <name evidence="2" type="ORF">AK812_SmicGene20978</name>
</gene>